<reference evidence="1 2" key="1">
    <citation type="submission" date="2020-02" db="EMBL/GenBank/DDBJ databases">
        <authorList>
            <person name="Ma Q."/>
            <person name="Huang Y."/>
            <person name="Song X."/>
            <person name="Pei D."/>
        </authorList>
    </citation>
    <scope>NUCLEOTIDE SEQUENCE [LARGE SCALE GENOMIC DNA]</scope>
    <source>
        <strain evidence="1">Sxm20200214</strain>
        <tissue evidence="1">Leaf</tissue>
    </source>
</reference>
<proteinExistence type="predicted"/>
<name>A0A8X8B9S2_BRACI</name>
<sequence length="93" mass="10801">MSGLNLLAEEVDKEAGSDHVDKEPREFIMITGIRVSNQLFLSLARPTNWVSGEHIVVLISMLWRRHGGKYLKQRCRFVDYYSILGILTRFTEF</sequence>
<comment type="caution">
    <text evidence="1">The sequence shown here is derived from an EMBL/GenBank/DDBJ whole genome shotgun (WGS) entry which is preliminary data.</text>
</comment>
<evidence type="ECO:0000313" key="1">
    <source>
        <dbReference type="EMBL" id="KAG2330264.1"/>
    </source>
</evidence>
<dbReference type="EMBL" id="JAAMPC010000001">
    <property type="protein sequence ID" value="KAG2330264.1"/>
    <property type="molecule type" value="Genomic_DNA"/>
</dbReference>
<dbReference type="Proteomes" id="UP000886595">
    <property type="component" value="Unassembled WGS sequence"/>
</dbReference>
<gene>
    <name evidence="1" type="ORF">Bca52824_001444</name>
</gene>
<dbReference type="AlphaFoldDB" id="A0A8X8B9S2"/>
<evidence type="ECO:0000313" key="2">
    <source>
        <dbReference type="Proteomes" id="UP000886595"/>
    </source>
</evidence>
<organism evidence="1 2">
    <name type="scientific">Brassica carinata</name>
    <name type="common">Ethiopian mustard</name>
    <name type="synonym">Abyssinian cabbage</name>
    <dbReference type="NCBI Taxonomy" id="52824"/>
    <lineage>
        <taxon>Eukaryota</taxon>
        <taxon>Viridiplantae</taxon>
        <taxon>Streptophyta</taxon>
        <taxon>Embryophyta</taxon>
        <taxon>Tracheophyta</taxon>
        <taxon>Spermatophyta</taxon>
        <taxon>Magnoliopsida</taxon>
        <taxon>eudicotyledons</taxon>
        <taxon>Gunneridae</taxon>
        <taxon>Pentapetalae</taxon>
        <taxon>rosids</taxon>
        <taxon>malvids</taxon>
        <taxon>Brassicales</taxon>
        <taxon>Brassicaceae</taxon>
        <taxon>Brassiceae</taxon>
        <taxon>Brassica</taxon>
    </lineage>
</organism>
<keyword evidence="2" id="KW-1185">Reference proteome</keyword>
<accession>A0A8X8B9S2</accession>
<protein>
    <submittedName>
        <fullName evidence="1">Uncharacterized protein</fullName>
    </submittedName>
</protein>